<reference evidence="1" key="2">
    <citation type="journal article" date="2012" name="BMC Microbiol.">
        <title>Pyrosequencing-based analysis reveals a novel capsular gene cluster in a KPC-producing Klebsiella pneumoniae clinical isolate identified in Brazil.</title>
        <authorList>
            <person name="Ramos P.I."/>
            <person name="Picao R.C."/>
            <person name="Vespero E.C."/>
            <person name="Pelisson M."/>
            <person name="Zuleta L.F."/>
            <person name="Almeida L.G."/>
            <person name="Gerber A.L."/>
            <person name="Vasconcelos A.T."/>
            <person name="Gales A.C."/>
            <person name="Nicolas M.F."/>
        </authorList>
    </citation>
    <scope>NUCLEOTIDE SEQUENCE</scope>
    <source>
        <strain evidence="1">Kp13</strain>
    </source>
</reference>
<accession>H2CZJ5</accession>
<reference evidence="1" key="1">
    <citation type="submission" date="2011-07" db="EMBL/GenBank/DDBJ databases">
        <authorList>
            <person name="Ramos P.I.P."/>
            <person name="Picao R.C."/>
            <person name="Vespero E.C."/>
            <person name="Pelisson M."/>
            <person name="Zuleta L.F.G."/>
            <person name="Almeida L.G.P."/>
            <person name="Gerber A.L."/>
            <person name="Vasconcelos A.T.R."/>
            <person name="Gales A.C."/>
            <person name="Nicolas M.F."/>
        </authorList>
    </citation>
    <scope>NUCLEOTIDE SEQUENCE</scope>
    <source>
        <strain evidence="1">Kp13</strain>
    </source>
</reference>
<dbReference type="EMBL" id="JN377737">
    <property type="protein sequence ID" value="AEX15247.1"/>
    <property type="molecule type" value="Genomic_DNA"/>
</dbReference>
<proteinExistence type="predicted"/>
<name>H2CZJ5_KLEPN</name>
<evidence type="ECO:0000313" key="1">
    <source>
        <dbReference type="EMBL" id="AEX15247.1"/>
    </source>
</evidence>
<sequence>MHIHCFIYNILCYRRYFCLFTRTPETSFIQPISEKQISARQAPTLIWHPSQFGERKQHYMLIDKKHYSL</sequence>
<protein>
    <submittedName>
        <fullName evidence="1">Uncharacterized protein</fullName>
    </submittedName>
</protein>
<dbReference type="AlphaFoldDB" id="H2CZJ5"/>
<organism evidence="1">
    <name type="scientific">Klebsiella pneumoniae subsp. pneumoniae</name>
    <dbReference type="NCBI Taxonomy" id="72407"/>
    <lineage>
        <taxon>Bacteria</taxon>
        <taxon>Pseudomonadati</taxon>
        <taxon>Pseudomonadota</taxon>
        <taxon>Gammaproteobacteria</taxon>
        <taxon>Enterobacterales</taxon>
        <taxon>Enterobacteriaceae</taxon>
        <taxon>Klebsiella/Raoultella group</taxon>
        <taxon>Klebsiella</taxon>
        <taxon>Klebsiella pneumoniae complex</taxon>
    </lineage>
</organism>
<gene>
    <name evidence="1" type="ORF">KP03787</name>
</gene>